<dbReference type="EMBL" id="JAAMPC010000001">
    <property type="protein sequence ID" value="KAG2329812.1"/>
    <property type="molecule type" value="Genomic_DNA"/>
</dbReference>
<organism evidence="2 3">
    <name type="scientific">Brassica carinata</name>
    <name type="common">Ethiopian mustard</name>
    <name type="synonym">Abyssinian cabbage</name>
    <dbReference type="NCBI Taxonomy" id="52824"/>
    <lineage>
        <taxon>Eukaryota</taxon>
        <taxon>Viridiplantae</taxon>
        <taxon>Streptophyta</taxon>
        <taxon>Embryophyta</taxon>
        <taxon>Tracheophyta</taxon>
        <taxon>Spermatophyta</taxon>
        <taxon>Magnoliopsida</taxon>
        <taxon>eudicotyledons</taxon>
        <taxon>Gunneridae</taxon>
        <taxon>Pentapetalae</taxon>
        <taxon>rosids</taxon>
        <taxon>malvids</taxon>
        <taxon>Brassicales</taxon>
        <taxon>Brassicaceae</taxon>
        <taxon>Brassiceae</taxon>
        <taxon>Brassica</taxon>
    </lineage>
</organism>
<dbReference type="Proteomes" id="UP000886595">
    <property type="component" value="Unassembled WGS sequence"/>
</dbReference>
<reference evidence="2 3" key="1">
    <citation type="submission" date="2020-02" db="EMBL/GenBank/DDBJ databases">
        <authorList>
            <person name="Ma Q."/>
            <person name="Huang Y."/>
            <person name="Song X."/>
            <person name="Pei D."/>
        </authorList>
    </citation>
    <scope>NUCLEOTIDE SEQUENCE [LARGE SCALE GENOMIC DNA]</scope>
    <source>
        <strain evidence="2">Sxm20200214</strain>
        <tissue evidence="2">Leaf</tissue>
    </source>
</reference>
<protein>
    <submittedName>
        <fullName evidence="2">Uncharacterized protein</fullName>
    </submittedName>
</protein>
<proteinExistence type="predicted"/>
<gene>
    <name evidence="2" type="ORF">Bca52824_000992</name>
</gene>
<evidence type="ECO:0000256" key="1">
    <source>
        <dbReference type="SAM" id="MobiDB-lite"/>
    </source>
</evidence>
<keyword evidence="3" id="KW-1185">Reference proteome</keyword>
<feature type="compositionally biased region" description="Basic and acidic residues" evidence="1">
    <location>
        <begin position="104"/>
        <end position="114"/>
    </location>
</feature>
<feature type="compositionally biased region" description="Acidic residues" evidence="1">
    <location>
        <begin position="83"/>
        <end position="92"/>
    </location>
</feature>
<evidence type="ECO:0000313" key="2">
    <source>
        <dbReference type="EMBL" id="KAG2329812.1"/>
    </source>
</evidence>
<sequence>MDFLLMRSKRGQPHHSRIIITQLPPEIGDQVRNQRRRLPVEPVESHDRLLPHGFLLVAKQVHHLRQNRRDRRLPIPKRIPSNSEEEAMDDDDAAVRRKRLRSGNYREEGDETIRGGRWKRRRWKGRRR</sequence>
<comment type="caution">
    <text evidence="2">The sequence shown here is derived from an EMBL/GenBank/DDBJ whole genome shotgun (WGS) entry which is preliminary data.</text>
</comment>
<dbReference type="AlphaFoldDB" id="A0A8X8BCN5"/>
<evidence type="ECO:0000313" key="3">
    <source>
        <dbReference type="Proteomes" id="UP000886595"/>
    </source>
</evidence>
<feature type="region of interest" description="Disordered" evidence="1">
    <location>
        <begin position="65"/>
        <end position="128"/>
    </location>
</feature>
<feature type="compositionally biased region" description="Basic residues" evidence="1">
    <location>
        <begin position="65"/>
        <end position="75"/>
    </location>
</feature>
<name>A0A8X8BCN5_BRACI</name>
<accession>A0A8X8BCN5</accession>
<feature type="compositionally biased region" description="Basic residues" evidence="1">
    <location>
        <begin position="116"/>
        <end position="128"/>
    </location>
</feature>